<sequence>MVYALESPNDGAVDLLDRWAPPVEQPFFQRPSLIEGGVGRAESQALFARYGTGDGSAGMREWCRGLSRL</sequence>
<name>K6WWV9_9MICO</name>
<evidence type="ECO:0000313" key="1">
    <source>
        <dbReference type="EMBL" id="GAB98281.1"/>
    </source>
</evidence>
<dbReference type="STRING" id="1184609.KILIM_121_00080"/>
<organism evidence="1 2">
    <name type="scientific">Kineosphaera limosa NBRC 100340</name>
    <dbReference type="NCBI Taxonomy" id="1184609"/>
    <lineage>
        <taxon>Bacteria</taxon>
        <taxon>Bacillati</taxon>
        <taxon>Actinomycetota</taxon>
        <taxon>Actinomycetes</taxon>
        <taxon>Micrococcales</taxon>
        <taxon>Dermatophilaceae</taxon>
        <taxon>Kineosphaera</taxon>
    </lineage>
</organism>
<evidence type="ECO:0000313" key="2">
    <source>
        <dbReference type="Proteomes" id="UP000008366"/>
    </source>
</evidence>
<dbReference type="EMBL" id="BAHD01000121">
    <property type="protein sequence ID" value="GAB98281.1"/>
    <property type="molecule type" value="Genomic_DNA"/>
</dbReference>
<reference evidence="1 2" key="1">
    <citation type="submission" date="2012-08" db="EMBL/GenBank/DDBJ databases">
        <title>Whole genome shotgun sequence of Kineosphaera limosa NBRC 100340.</title>
        <authorList>
            <person name="Yoshida I."/>
            <person name="Isaki S."/>
            <person name="Hosoyama A."/>
            <person name="Tsuchikane K."/>
            <person name="Katsumata H."/>
            <person name="Ando Y."/>
            <person name="Ohji S."/>
            <person name="Hamada M."/>
            <person name="Tamura T."/>
            <person name="Yamazoe A."/>
            <person name="Yamazaki S."/>
            <person name="Fujita N."/>
        </authorList>
    </citation>
    <scope>NUCLEOTIDE SEQUENCE [LARGE SCALE GENOMIC DNA]</scope>
    <source>
        <strain evidence="1 2">NBRC 100340</strain>
    </source>
</reference>
<keyword evidence="2" id="KW-1185">Reference proteome</keyword>
<dbReference type="Proteomes" id="UP000008366">
    <property type="component" value="Unassembled WGS sequence"/>
</dbReference>
<accession>K6WWV9</accession>
<dbReference type="AlphaFoldDB" id="K6WWV9"/>
<dbReference type="eggNOG" id="COG0590">
    <property type="taxonomic scope" value="Bacteria"/>
</dbReference>
<gene>
    <name evidence="1" type="ORF">KILIM_121_00080</name>
</gene>
<comment type="caution">
    <text evidence="1">The sequence shown here is derived from an EMBL/GenBank/DDBJ whole genome shotgun (WGS) entry which is preliminary data.</text>
</comment>
<protein>
    <submittedName>
        <fullName evidence="1">Uncharacterized protein</fullName>
    </submittedName>
</protein>
<proteinExistence type="predicted"/>